<feature type="transmembrane region" description="Helical" evidence="1">
    <location>
        <begin position="46"/>
        <end position="66"/>
    </location>
</feature>
<dbReference type="STRING" id="229919.GCA_001050195_00502"/>
<keyword evidence="1" id="KW-0812">Transmembrane</keyword>
<comment type="caution">
    <text evidence="2">The sequence shown here is derived from an EMBL/GenBank/DDBJ whole genome shotgun (WGS) entry which is preliminary data.</text>
</comment>
<feature type="transmembrane region" description="Helical" evidence="1">
    <location>
        <begin position="216"/>
        <end position="247"/>
    </location>
</feature>
<evidence type="ECO:0000313" key="3">
    <source>
        <dbReference type="Proteomes" id="UP000264141"/>
    </source>
</evidence>
<reference evidence="2 3" key="1">
    <citation type="journal article" date="2018" name="Nat. Biotechnol.">
        <title>A standardized bacterial taxonomy based on genome phylogeny substantially revises the tree of life.</title>
        <authorList>
            <person name="Parks D.H."/>
            <person name="Chuvochina M."/>
            <person name="Waite D.W."/>
            <person name="Rinke C."/>
            <person name="Skarshewski A."/>
            <person name="Chaumeil P.A."/>
            <person name="Hugenholtz P."/>
        </authorList>
    </citation>
    <scope>NUCLEOTIDE SEQUENCE [LARGE SCALE GENOMIC DNA]</scope>
    <source>
        <strain evidence="2">UBA8781</strain>
    </source>
</reference>
<feature type="transmembrane region" description="Helical" evidence="1">
    <location>
        <begin position="14"/>
        <end position="34"/>
    </location>
</feature>
<gene>
    <name evidence="2" type="ORF">DEQ80_00810</name>
</gene>
<dbReference type="EMBL" id="DPBP01000003">
    <property type="protein sequence ID" value="HCE16375.1"/>
    <property type="molecule type" value="Genomic_DNA"/>
</dbReference>
<dbReference type="RefSeq" id="WP_062189429.1">
    <property type="nucleotide sequence ID" value="NZ_DF967965.1"/>
</dbReference>
<protein>
    <submittedName>
        <fullName evidence="2">Uncharacterized protein</fullName>
    </submittedName>
</protein>
<sequence length="641" mass="72609">MTWYESLLIFMRTLSQILTAGIAITAFSLLLYSLAFNLRDRVVRSFALILVCMVIVFTAEAIGSTASREWEIQFWPRLQWIGIVYLPAIYFHLSDGLLATTGRPSRGRRRWVTLLLYGVSTVFFLGLPFNWLTGPVRSSFDPAPHLQPSAFTNIFVAYYLVCMGLAWINFIRAYRRTITTTSRRRMGYLISGAVAPFLGAFPFLPYSQNFAAQHQVIFWTFSVLTNLIIGFLLVVMAYAIAFFGVAWPDRVVKARLFKWLMRGPFTASLTLAVVTILRRGVEALGYSYNATVPIAMVACILICEYFITILAPLGEQVLFYGNDRHELLALRQLENQLVTRQDLSQFLEMVLAAILDRLRAEGAYVISLNGEGSELVASLGKTRFSVTGSNEEIPDEVVLRTLQDGGQNLLFQWGADLLMPLYNGAEERPELLGLLGIGGLSSEQIAEEELAALDVLSRRAALALRDRLVQQEIFRSLENLSTQMDLLQRLRAAGRFDRQGLLAAPEDLPDERDLPNYVKEALSHYWGGPKLTQSPLMRFKIVRDALEEHAGNQANALRAILRRAIEQVRPEGERRFTPEWILYNILEMKFMEGRKVREIATRLAMSEADLYRKQRIAIDTVAGIIAEMESQARKMDRHQPQ</sequence>
<feature type="transmembrane region" description="Helical" evidence="1">
    <location>
        <begin position="290"/>
        <end position="314"/>
    </location>
</feature>
<evidence type="ECO:0000256" key="1">
    <source>
        <dbReference type="SAM" id="Phobius"/>
    </source>
</evidence>
<feature type="transmembrane region" description="Helical" evidence="1">
    <location>
        <begin position="151"/>
        <end position="174"/>
    </location>
</feature>
<name>A0A3D1JDV8_9CHLR</name>
<dbReference type="SUPFAM" id="SSF55781">
    <property type="entry name" value="GAF domain-like"/>
    <property type="match status" value="1"/>
</dbReference>
<keyword evidence="1" id="KW-0472">Membrane</keyword>
<feature type="transmembrane region" description="Helical" evidence="1">
    <location>
        <begin position="259"/>
        <end position="278"/>
    </location>
</feature>
<dbReference type="AlphaFoldDB" id="A0A3D1JDV8"/>
<accession>A0A3D1JDV8</accession>
<dbReference type="OrthoDB" id="144042at2"/>
<feature type="transmembrane region" description="Helical" evidence="1">
    <location>
        <begin position="78"/>
        <end position="99"/>
    </location>
</feature>
<feature type="transmembrane region" description="Helical" evidence="1">
    <location>
        <begin position="111"/>
        <end position="131"/>
    </location>
</feature>
<evidence type="ECO:0000313" key="2">
    <source>
        <dbReference type="EMBL" id="HCE16375.1"/>
    </source>
</evidence>
<organism evidence="2 3">
    <name type="scientific">Anaerolinea thermolimosa</name>
    <dbReference type="NCBI Taxonomy" id="229919"/>
    <lineage>
        <taxon>Bacteria</taxon>
        <taxon>Bacillati</taxon>
        <taxon>Chloroflexota</taxon>
        <taxon>Anaerolineae</taxon>
        <taxon>Anaerolineales</taxon>
        <taxon>Anaerolineaceae</taxon>
        <taxon>Anaerolinea</taxon>
    </lineage>
</organism>
<keyword evidence="1" id="KW-1133">Transmembrane helix</keyword>
<feature type="transmembrane region" description="Helical" evidence="1">
    <location>
        <begin position="186"/>
        <end position="204"/>
    </location>
</feature>
<proteinExistence type="predicted"/>
<dbReference type="Proteomes" id="UP000264141">
    <property type="component" value="Unassembled WGS sequence"/>
</dbReference>